<sequence>MTDLATTPPSIPVGAGPSKLTTTAPPQPTDPVNLPLIYRNILIGGEPGAGKSNLLNTIVRHAALCADVDTAQSEPLP</sequence>
<organism evidence="2 3">
    <name type="scientific">Couchioplanes caeruleus subsp. caeruleus</name>
    <dbReference type="NCBI Taxonomy" id="56427"/>
    <lineage>
        <taxon>Bacteria</taxon>
        <taxon>Bacillati</taxon>
        <taxon>Actinomycetota</taxon>
        <taxon>Actinomycetes</taxon>
        <taxon>Micromonosporales</taxon>
        <taxon>Micromonosporaceae</taxon>
        <taxon>Couchioplanes</taxon>
    </lineage>
</organism>
<evidence type="ECO:0000313" key="3">
    <source>
        <dbReference type="Proteomes" id="UP000182486"/>
    </source>
</evidence>
<dbReference type="Proteomes" id="UP000182486">
    <property type="component" value="Unassembled WGS sequence"/>
</dbReference>
<evidence type="ECO:0000313" key="2">
    <source>
        <dbReference type="EMBL" id="OJF10402.1"/>
    </source>
</evidence>
<name>A0A1K0FZA6_9ACTN</name>
<protein>
    <submittedName>
        <fullName evidence="2">Uncharacterized protein</fullName>
    </submittedName>
</protein>
<proteinExistence type="predicted"/>
<feature type="region of interest" description="Disordered" evidence="1">
    <location>
        <begin position="1"/>
        <end position="31"/>
    </location>
</feature>
<dbReference type="RefSeq" id="WP_071809136.1">
    <property type="nucleotide sequence ID" value="NZ_MEIA01000477.1"/>
</dbReference>
<dbReference type="InterPro" id="IPR027417">
    <property type="entry name" value="P-loop_NTPase"/>
</dbReference>
<gene>
    <name evidence="2" type="ORF">BG844_32225</name>
</gene>
<dbReference type="EMBL" id="MEIA01000477">
    <property type="protein sequence ID" value="OJF10402.1"/>
    <property type="molecule type" value="Genomic_DNA"/>
</dbReference>
<accession>A0A1K0FZA6</accession>
<dbReference type="Gene3D" id="3.40.50.300">
    <property type="entry name" value="P-loop containing nucleotide triphosphate hydrolases"/>
    <property type="match status" value="1"/>
</dbReference>
<reference evidence="2 3" key="1">
    <citation type="submission" date="2016-09" db="EMBL/GenBank/DDBJ databases">
        <title>Couchioplanes caeruleus draft genome sequence.</title>
        <authorList>
            <person name="Sheehan J."/>
            <person name="Caffrey P."/>
        </authorList>
    </citation>
    <scope>NUCLEOTIDE SEQUENCE [LARGE SCALE GENOMIC DNA]</scope>
    <source>
        <strain evidence="2 3">DSM 43634</strain>
    </source>
</reference>
<keyword evidence="3" id="KW-1185">Reference proteome</keyword>
<dbReference type="AlphaFoldDB" id="A0A1K0FZA6"/>
<dbReference type="SUPFAM" id="SSF52540">
    <property type="entry name" value="P-loop containing nucleoside triphosphate hydrolases"/>
    <property type="match status" value="1"/>
</dbReference>
<comment type="caution">
    <text evidence="2">The sequence shown here is derived from an EMBL/GenBank/DDBJ whole genome shotgun (WGS) entry which is preliminary data.</text>
</comment>
<evidence type="ECO:0000256" key="1">
    <source>
        <dbReference type="SAM" id="MobiDB-lite"/>
    </source>
</evidence>